<name>A0ABX3AWG8_ALILO</name>
<keyword evidence="2" id="KW-1185">Reference proteome</keyword>
<evidence type="ECO:0000313" key="2">
    <source>
        <dbReference type="Proteomes" id="UP000095059"/>
    </source>
</evidence>
<sequence length="128" mass="14508">MNHFNLNALTAPMTDIEGLTHAVLQSVLNHAESTQNDRARMLSDERGGCWSDEFVHGVGSRDWTLKREKLTEQTMTRAKRFYEDALAWLVEETHVKAVTVEVFKLSPKQLGRRVIVTLNDGATMEVPL</sequence>
<protein>
    <recommendedName>
        <fullName evidence="3">Phage protein GP46</fullName>
    </recommendedName>
</protein>
<dbReference type="Pfam" id="PF07409">
    <property type="entry name" value="GP46"/>
    <property type="match status" value="1"/>
</dbReference>
<gene>
    <name evidence="1" type="ORF">A1Q5_19110</name>
</gene>
<evidence type="ECO:0000313" key="1">
    <source>
        <dbReference type="EMBL" id="OEF17043.1"/>
    </source>
</evidence>
<comment type="caution">
    <text evidence="1">The sequence shown here is derived from an EMBL/GenBank/DDBJ whole genome shotgun (WGS) entry which is preliminary data.</text>
</comment>
<organism evidence="1 2">
    <name type="scientific">Aliivibrio logei 5S-186</name>
    <dbReference type="NCBI Taxonomy" id="626086"/>
    <lineage>
        <taxon>Bacteria</taxon>
        <taxon>Pseudomonadati</taxon>
        <taxon>Pseudomonadota</taxon>
        <taxon>Gammaproteobacteria</taxon>
        <taxon>Vibrionales</taxon>
        <taxon>Vibrionaceae</taxon>
        <taxon>Aliivibrio</taxon>
    </lineage>
</organism>
<accession>A0ABX3AWG8</accession>
<dbReference type="EMBL" id="AJYJ02000065">
    <property type="protein sequence ID" value="OEF17043.1"/>
    <property type="molecule type" value="Genomic_DNA"/>
</dbReference>
<dbReference type="InterPro" id="IPR010877">
    <property type="entry name" value="Phage_Mu_Gp46"/>
</dbReference>
<reference evidence="1 2" key="1">
    <citation type="journal article" date="2012" name="Science">
        <title>Ecological populations of bacteria act as socially cohesive units of antibiotic production and resistance.</title>
        <authorList>
            <person name="Cordero O.X."/>
            <person name="Wildschutte H."/>
            <person name="Kirkup B."/>
            <person name="Proehl S."/>
            <person name="Ngo L."/>
            <person name="Hussain F."/>
            <person name="Le Roux F."/>
            <person name="Mincer T."/>
            <person name="Polz M.F."/>
        </authorList>
    </citation>
    <scope>NUCLEOTIDE SEQUENCE [LARGE SCALE GENOMIC DNA]</scope>
    <source>
        <strain evidence="1 2">5S-186</strain>
    </source>
</reference>
<proteinExistence type="predicted"/>
<evidence type="ECO:0008006" key="3">
    <source>
        <dbReference type="Google" id="ProtNLM"/>
    </source>
</evidence>
<dbReference type="Proteomes" id="UP000095059">
    <property type="component" value="Unassembled WGS sequence"/>
</dbReference>
<dbReference type="RefSeq" id="WP_017022239.1">
    <property type="nucleotide sequence ID" value="NZ_AJYJ02000065.1"/>
</dbReference>